<dbReference type="Proteomes" id="UP000588068">
    <property type="component" value="Unassembled WGS sequence"/>
</dbReference>
<dbReference type="Pfam" id="PF02643">
    <property type="entry name" value="DUF192"/>
    <property type="match status" value="1"/>
</dbReference>
<feature type="signal peptide" evidence="1">
    <location>
        <begin position="1"/>
        <end position="24"/>
    </location>
</feature>
<dbReference type="PANTHER" id="PTHR37953:SF1">
    <property type="entry name" value="UPF0127 PROTEIN MJ1496"/>
    <property type="match status" value="1"/>
</dbReference>
<dbReference type="InterPro" id="IPR038695">
    <property type="entry name" value="Saro_0823-like_sf"/>
</dbReference>
<accession>A0A841HP96</accession>
<keyword evidence="1" id="KW-0732">Signal</keyword>
<comment type="caution">
    <text evidence="2">The sequence shown here is derived from an EMBL/GenBank/DDBJ whole genome shotgun (WGS) entry which is preliminary data.</text>
</comment>
<sequence>MTPIAMLRRLTPLLVLLCAASVAADSKPSPTAELDKEFGRSSLQIATADSKLHTFRVWVADSESRRQRGLMFVKQMDDDAGMLFIYPQAQSIAMWMKNTFIPLDMLFVAADGRVVRVTANTTPQSLDTIESGQAVLGVVELNAGVAAKLQIRAGAQIIHPAFLPR</sequence>
<gene>
    <name evidence="2" type="ORF">HNQ60_003480</name>
</gene>
<proteinExistence type="predicted"/>
<evidence type="ECO:0000256" key="1">
    <source>
        <dbReference type="SAM" id="SignalP"/>
    </source>
</evidence>
<evidence type="ECO:0008006" key="4">
    <source>
        <dbReference type="Google" id="ProtNLM"/>
    </source>
</evidence>
<protein>
    <recommendedName>
        <fullName evidence="4">DUF192 domain-containing protein</fullName>
    </recommendedName>
</protein>
<dbReference type="RefSeq" id="WP_184334005.1">
    <property type="nucleotide sequence ID" value="NZ_JACHHZ010000004.1"/>
</dbReference>
<name>A0A841HP96_9GAMM</name>
<evidence type="ECO:0000313" key="3">
    <source>
        <dbReference type="Proteomes" id="UP000588068"/>
    </source>
</evidence>
<evidence type="ECO:0000313" key="2">
    <source>
        <dbReference type="EMBL" id="MBB6094593.1"/>
    </source>
</evidence>
<feature type="chain" id="PRO_5032797281" description="DUF192 domain-containing protein" evidence="1">
    <location>
        <begin position="25"/>
        <end position="165"/>
    </location>
</feature>
<reference evidence="2 3" key="1">
    <citation type="submission" date="2020-08" db="EMBL/GenBank/DDBJ databases">
        <title>Genomic Encyclopedia of Type Strains, Phase IV (KMG-IV): sequencing the most valuable type-strain genomes for metagenomic binning, comparative biology and taxonomic classification.</title>
        <authorList>
            <person name="Goeker M."/>
        </authorList>
    </citation>
    <scope>NUCLEOTIDE SEQUENCE [LARGE SCALE GENOMIC DNA]</scope>
    <source>
        <strain evidence="2 3">DSM 26723</strain>
    </source>
</reference>
<dbReference type="InterPro" id="IPR003795">
    <property type="entry name" value="DUF192"/>
</dbReference>
<dbReference type="AlphaFoldDB" id="A0A841HP96"/>
<dbReference type="EMBL" id="JACHHZ010000004">
    <property type="protein sequence ID" value="MBB6094593.1"/>
    <property type="molecule type" value="Genomic_DNA"/>
</dbReference>
<dbReference type="Gene3D" id="2.60.120.1140">
    <property type="entry name" value="Protein of unknown function DUF192"/>
    <property type="match status" value="1"/>
</dbReference>
<dbReference type="PANTHER" id="PTHR37953">
    <property type="entry name" value="UPF0127 PROTEIN MJ1496"/>
    <property type="match status" value="1"/>
</dbReference>
<keyword evidence="3" id="KW-1185">Reference proteome</keyword>
<organism evidence="2 3">
    <name type="scientific">Povalibacter uvarum</name>
    <dbReference type="NCBI Taxonomy" id="732238"/>
    <lineage>
        <taxon>Bacteria</taxon>
        <taxon>Pseudomonadati</taxon>
        <taxon>Pseudomonadota</taxon>
        <taxon>Gammaproteobacteria</taxon>
        <taxon>Steroidobacterales</taxon>
        <taxon>Steroidobacteraceae</taxon>
        <taxon>Povalibacter</taxon>
    </lineage>
</organism>